<sequence>MVLSNTPEKVVGLRRRMSANGAVKNLNHCTRAVSPSPDKHTNGRDPQNGHHDANGVGDDAESFSDGISQASGISSSSSSSSTNETEDTETHHQHPLGRHAEDAGGSSETLRPKSPGAKASSTNNHRPARMRSRNSGDATTESHSWFSYDMSIIIALASPLGQWLTGGDHVKNLILILLLVFYLHQLIEVPWTLYRMSISPHAPSQVDSESDQERLDDAHAELRSLEIIYLTLTVLSPLIGAILLRSISTSLTGDEQTMSWFSTSLFVLATGLRPWRHLVERLRSRSAALKSLIHQASGGTHEPNGNAHAGDLEAEIEKVDEALIELREEIRELDEKLERVSRSGKDSARVAATRMQELVDSVEKVMRKQQKQTARAISAHDARLAALEAQLGNLRLVSEKTPDAYGQTGVHVVAQSMSAVQRWYCWLLRMPSVRIEQSAHNGDARRSSGIRSPVSQEKKLSTPALKHKNSSEALNTHRHAPLDPIPEEGAPVAQGTRTQTKERHHDQRSPPRSPPQLIRTHIVPSTPKANISPVQHLIVFLFSPVRFALQILWTTLMLPRHVLRLVSA</sequence>
<dbReference type="PANTHER" id="PTHR42032:SF1">
    <property type="entry name" value="YALI0E30679P"/>
    <property type="match status" value="1"/>
</dbReference>
<gene>
    <name evidence="3" type="ORF">BD410DRAFT_470751</name>
</gene>
<dbReference type="EMBL" id="ML170160">
    <property type="protein sequence ID" value="TDL26816.1"/>
    <property type="molecule type" value="Genomic_DNA"/>
</dbReference>
<evidence type="ECO:0000313" key="3">
    <source>
        <dbReference type="EMBL" id="TDL26816.1"/>
    </source>
</evidence>
<dbReference type="OrthoDB" id="10263751at2759"/>
<evidence type="ECO:0000256" key="1">
    <source>
        <dbReference type="SAM" id="Coils"/>
    </source>
</evidence>
<dbReference type="PANTHER" id="PTHR42032">
    <property type="entry name" value="YALI0E30679P"/>
    <property type="match status" value="1"/>
</dbReference>
<dbReference type="VEuPathDB" id="FungiDB:BD410DRAFT_470751"/>
<keyword evidence="1" id="KW-0175">Coiled coil</keyword>
<accession>A0A4Y7QHI3</accession>
<feature type="compositionally biased region" description="Basic and acidic residues" evidence="2">
    <location>
        <begin position="88"/>
        <end position="102"/>
    </location>
</feature>
<name>A0A4Y7QHI3_9AGAM</name>
<dbReference type="AlphaFoldDB" id="A0A4Y7QHI3"/>
<feature type="compositionally biased region" description="Basic and acidic residues" evidence="2">
    <location>
        <begin position="37"/>
        <end position="53"/>
    </location>
</feature>
<reference evidence="3 4" key="1">
    <citation type="submission" date="2018-06" db="EMBL/GenBank/DDBJ databases">
        <title>A transcriptomic atlas of mushroom development highlights an independent origin of complex multicellularity.</title>
        <authorList>
            <consortium name="DOE Joint Genome Institute"/>
            <person name="Krizsan K."/>
            <person name="Almasi E."/>
            <person name="Merenyi Z."/>
            <person name="Sahu N."/>
            <person name="Viragh M."/>
            <person name="Koszo T."/>
            <person name="Mondo S."/>
            <person name="Kiss B."/>
            <person name="Balint B."/>
            <person name="Kues U."/>
            <person name="Barry K."/>
            <person name="Hegedus J.C."/>
            <person name="Henrissat B."/>
            <person name="Johnson J."/>
            <person name="Lipzen A."/>
            <person name="Ohm R."/>
            <person name="Nagy I."/>
            <person name="Pangilinan J."/>
            <person name="Yan J."/>
            <person name="Xiong Y."/>
            <person name="Grigoriev I.V."/>
            <person name="Hibbett D.S."/>
            <person name="Nagy L.G."/>
        </authorList>
    </citation>
    <scope>NUCLEOTIDE SEQUENCE [LARGE SCALE GENOMIC DNA]</scope>
    <source>
        <strain evidence="3 4">SZMC22713</strain>
    </source>
</reference>
<feature type="region of interest" description="Disordered" evidence="2">
    <location>
        <begin position="438"/>
        <end position="519"/>
    </location>
</feature>
<evidence type="ECO:0000313" key="4">
    <source>
        <dbReference type="Proteomes" id="UP000294933"/>
    </source>
</evidence>
<organism evidence="3 4">
    <name type="scientific">Rickenella mellea</name>
    <dbReference type="NCBI Taxonomy" id="50990"/>
    <lineage>
        <taxon>Eukaryota</taxon>
        <taxon>Fungi</taxon>
        <taxon>Dikarya</taxon>
        <taxon>Basidiomycota</taxon>
        <taxon>Agaricomycotina</taxon>
        <taxon>Agaricomycetes</taxon>
        <taxon>Hymenochaetales</taxon>
        <taxon>Rickenellaceae</taxon>
        <taxon>Rickenella</taxon>
    </lineage>
</organism>
<feature type="region of interest" description="Disordered" evidence="2">
    <location>
        <begin position="22"/>
        <end position="140"/>
    </location>
</feature>
<proteinExistence type="predicted"/>
<feature type="compositionally biased region" description="Basic and acidic residues" evidence="2">
    <location>
        <begin position="499"/>
        <end position="509"/>
    </location>
</feature>
<feature type="coiled-coil region" evidence="1">
    <location>
        <begin position="309"/>
        <end position="372"/>
    </location>
</feature>
<protein>
    <submittedName>
        <fullName evidence="3">Uncharacterized protein</fullName>
    </submittedName>
</protein>
<dbReference type="STRING" id="50990.A0A4Y7QHI3"/>
<feature type="compositionally biased region" description="Low complexity" evidence="2">
    <location>
        <begin position="64"/>
        <end position="81"/>
    </location>
</feature>
<dbReference type="Proteomes" id="UP000294933">
    <property type="component" value="Unassembled WGS sequence"/>
</dbReference>
<evidence type="ECO:0000256" key="2">
    <source>
        <dbReference type="SAM" id="MobiDB-lite"/>
    </source>
</evidence>
<keyword evidence="4" id="KW-1185">Reference proteome</keyword>